<keyword evidence="8" id="KW-1185">Reference proteome</keyword>
<dbReference type="RefSeq" id="WP_146916214.1">
    <property type="nucleotide sequence ID" value="NZ_CP042430.1"/>
</dbReference>
<proteinExistence type="predicted"/>
<name>A0A5B8U178_9ACTN</name>
<dbReference type="KEGG" id="bsol:FSW04_03275"/>
<feature type="domain" description="Galactose-1-phosphate uridyl transferase N-terminal" evidence="6">
    <location>
        <begin position="75"/>
        <end position="177"/>
    </location>
</feature>
<feature type="active site" description="Tele-UMP-histidine intermediate" evidence="4">
    <location>
        <position position="167"/>
    </location>
</feature>
<evidence type="ECO:0000256" key="3">
    <source>
        <dbReference type="ARBA" id="ARBA00023277"/>
    </source>
</evidence>
<gene>
    <name evidence="7" type="ORF">FSW04_03275</name>
</gene>
<dbReference type="InterPro" id="IPR036265">
    <property type="entry name" value="HIT-like_sf"/>
</dbReference>
<evidence type="ECO:0000313" key="7">
    <source>
        <dbReference type="EMBL" id="QEC46700.1"/>
    </source>
</evidence>
<dbReference type="AlphaFoldDB" id="A0A5B8U178"/>
<keyword evidence="2" id="KW-0548">Nucleotidyltransferase</keyword>
<dbReference type="GO" id="GO:0008108">
    <property type="term" value="F:UDP-glucose:hexose-1-phosphate uridylyltransferase activity"/>
    <property type="evidence" value="ECO:0007669"/>
    <property type="project" value="InterPro"/>
</dbReference>
<evidence type="ECO:0000259" key="6">
    <source>
        <dbReference type="Pfam" id="PF01087"/>
    </source>
</evidence>
<evidence type="ECO:0000256" key="1">
    <source>
        <dbReference type="ARBA" id="ARBA00022679"/>
    </source>
</evidence>
<evidence type="ECO:0000256" key="2">
    <source>
        <dbReference type="ARBA" id="ARBA00022695"/>
    </source>
</evidence>
<dbReference type="InterPro" id="IPR001937">
    <property type="entry name" value="GalP_UDPtransf1"/>
</dbReference>
<dbReference type="Proteomes" id="UP000321805">
    <property type="component" value="Chromosome"/>
</dbReference>
<dbReference type="InterPro" id="IPR005849">
    <property type="entry name" value="GalP_Utransf_N"/>
</dbReference>
<reference evidence="7 8" key="1">
    <citation type="journal article" date="2018" name="J. Microbiol.">
        <title>Baekduia soli gen. nov., sp. nov., a novel bacterium isolated from the soil of Baekdu Mountain and proposal of a novel family name, Baekduiaceae fam. nov.</title>
        <authorList>
            <person name="An D.S."/>
            <person name="Siddiqi M.Z."/>
            <person name="Kim K.H."/>
            <person name="Yu H.S."/>
            <person name="Im W.T."/>
        </authorList>
    </citation>
    <scope>NUCLEOTIDE SEQUENCE [LARGE SCALE GENOMIC DNA]</scope>
    <source>
        <strain evidence="7 8">BR7-21</strain>
    </source>
</reference>
<feature type="region of interest" description="Disordered" evidence="5">
    <location>
        <begin position="21"/>
        <end position="50"/>
    </location>
</feature>
<dbReference type="PANTHER" id="PTHR42763:SF1">
    <property type="entry name" value="UDP-GLUCOSE--HEXOSE-1-PHOSPHATE URIDYLYLTRANSFERASE"/>
    <property type="match status" value="1"/>
</dbReference>
<dbReference type="GO" id="GO:0006012">
    <property type="term" value="P:galactose metabolic process"/>
    <property type="evidence" value="ECO:0007669"/>
    <property type="project" value="InterPro"/>
</dbReference>
<evidence type="ECO:0000256" key="5">
    <source>
        <dbReference type="SAM" id="MobiDB-lite"/>
    </source>
</evidence>
<evidence type="ECO:0000313" key="8">
    <source>
        <dbReference type="Proteomes" id="UP000321805"/>
    </source>
</evidence>
<dbReference type="SUPFAM" id="SSF54197">
    <property type="entry name" value="HIT-like"/>
    <property type="match status" value="2"/>
</dbReference>
<keyword evidence="3" id="KW-0119">Carbohydrate metabolism</keyword>
<dbReference type="EMBL" id="CP042430">
    <property type="protein sequence ID" value="QEC46700.1"/>
    <property type="molecule type" value="Genomic_DNA"/>
</dbReference>
<sequence>MPEIRVDPLTGLRGIIAQHRAQRPGGGLAIPQPPPPIDADSDPFAAGHEHRTPPELFAVRPGGGPPDTPGWTVRVVPNLYPALEAGGVEPEPSHAPDLFTAAPARGAHEVVVNAPDPVGSLADLTAGQVAVAMDVWRARMRAHADAAYVHVTVNECAAGGASLPHTHTQLFALDFVPSQIARERERFTAHATRTMGGNLLQDLVQEEVRQRDRLVAVDDEGVLLSPYAAALPYQLLLAPRVPRARFEDDGPVAAALLHDALQRLRRRFGGVVPPLNLWVRTAPRGAEHFCWHIDIVPRLTPLAGLELGTGLHLNIVSPEQAAADLRDSG</sequence>
<dbReference type="InterPro" id="IPR053177">
    <property type="entry name" value="ADP-glucose_phosphorylase"/>
</dbReference>
<organism evidence="7 8">
    <name type="scientific">Baekduia soli</name>
    <dbReference type="NCBI Taxonomy" id="496014"/>
    <lineage>
        <taxon>Bacteria</taxon>
        <taxon>Bacillati</taxon>
        <taxon>Actinomycetota</taxon>
        <taxon>Thermoleophilia</taxon>
        <taxon>Solirubrobacterales</taxon>
        <taxon>Baekduiaceae</taxon>
        <taxon>Baekduia</taxon>
    </lineage>
</organism>
<dbReference type="OrthoDB" id="9769064at2"/>
<dbReference type="PANTHER" id="PTHR42763">
    <property type="entry name" value="ADP-GLUCOSE PHOSPHORYLASE"/>
    <property type="match status" value="1"/>
</dbReference>
<accession>A0A5B8U178</accession>
<evidence type="ECO:0000256" key="4">
    <source>
        <dbReference type="PIRSR" id="PIRSR000808-1"/>
    </source>
</evidence>
<dbReference type="GO" id="GO:0008270">
    <property type="term" value="F:zinc ion binding"/>
    <property type="evidence" value="ECO:0007669"/>
    <property type="project" value="InterPro"/>
</dbReference>
<dbReference type="Pfam" id="PF01087">
    <property type="entry name" value="GalP_UDP_transf"/>
    <property type="match status" value="1"/>
</dbReference>
<protein>
    <submittedName>
        <fullName evidence="7">DUF4921 family protein</fullName>
    </submittedName>
</protein>
<dbReference type="Gene3D" id="3.30.428.10">
    <property type="entry name" value="HIT-like"/>
    <property type="match status" value="2"/>
</dbReference>
<dbReference type="PIRSF" id="PIRSF000808">
    <property type="entry name" value="GalT"/>
    <property type="match status" value="1"/>
</dbReference>
<keyword evidence="1" id="KW-0808">Transferase</keyword>